<evidence type="ECO:0000259" key="4">
    <source>
        <dbReference type="Pfam" id="PF03968"/>
    </source>
</evidence>
<proteinExistence type="inferred from homology"/>
<sequence>MPASIWATTITADHLEHFKDEDKYVATGNVRIEGEDSVLIADRAVLYQKTSDAEAIGNVIYEDNETFINTEKAELNIKTKTGKLYNALIFFKKGNYWINGNNVSKIKEDHYYADSATFTTCDADASSNPDWCFKGSNVDIVIGKKFTAQNVTYRVKGVPVLYSPYMWAPVKTERETGFLFPVIGSSSRKGFQFSPAFFWAIDENKDATFYLDYYSNRGIGKGVEYRYLDFYDRGRWYIYHLKDSELKKTFYEFKGTHEQELGDIKGYVDINYVNQEDFYKEYGYKKNLRIQRFLQSSGEVTLPLQNARFYLLGQQWIDLKEGHSAVPKRLPEIGYVINPVNIGPLMFTMNSSIANFYRQRDEKGQRMDINPTVSYSFGETVPIFQSLSLRETAYNLENAPSYKSSAHRETFQYKANALTRFIKRYESFTHVIEPSVSYTFIPETHSLPLFDSTELFDKTSIATFSIYNSLAFRHLTLSASLSQSLNFNAGDRPLSLTTINAAMSGPFSLNFDMTYDPNKGRAETVNSSVGFTIIDKTSISFGERYTNVDERYYYTFGVNSVISKKWSANANIVYDSQAGLRDSSASVIYTEQCWAVNISAIRRPGDNKRPAEYGFMLLIELKGVGQPIRLYQYQTHSTPSS</sequence>
<dbReference type="InterPro" id="IPR007543">
    <property type="entry name" value="LptD_C"/>
</dbReference>
<evidence type="ECO:0000256" key="1">
    <source>
        <dbReference type="ARBA" id="ARBA00022729"/>
    </source>
</evidence>
<evidence type="ECO:0000256" key="3">
    <source>
        <dbReference type="ARBA" id="ARBA00023237"/>
    </source>
</evidence>
<organism evidence="6 7">
    <name type="scientific">Dissulfurispira thermophila</name>
    <dbReference type="NCBI Taxonomy" id="2715679"/>
    <lineage>
        <taxon>Bacteria</taxon>
        <taxon>Pseudomonadati</taxon>
        <taxon>Nitrospirota</taxon>
        <taxon>Thermodesulfovibrionia</taxon>
        <taxon>Thermodesulfovibrionales</taxon>
        <taxon>Dissulfurispiraceae</taxon>
        <taxon>Dissulfurispira</taxon>
    </lineage>
</organism>
<dbReference type="GO" id="GO:0015920">
    <property type="term" value="P:lipopolysaccharide transport"/>
    <property type="evidence" value="ECO:0007669"/>
    <property type="project" value="InterPro"/>
</dbReference>
<dbReference type="Pfam" id="PF04453">
    <property type="entry name" value="LptD"/>
    <property type="match status" value="1"/>
</dbReference>
<name>A0A7G1H5D4_9BACT</name>
<gene>
    <name evidence="6" type="ORF">JZK55_22350</name>
</gene>
<dbReference type="GO" id="GO:1990351">
    <property type="term" value="C:transporter complex"/>
    <property type="evidence" value="ECO:0007669"/>
    <property type="project" value="TreeGrafter"/>
</dbReference>
<reference evidence="6 7" key="1">
    <citation type="submission" date="2020-03" db="EMBL/GenBank/DDBJ databases">
        <title>Complete genome sequences of two sulfur-disproportionating bacterial strains T55J and Mzg5.</title>
        <authorList>
            <person name="Umezawa K."/>
            <person name="Kojima H."/>
            <person name="Kato Y."/>
            <person name="Fukui M."/>
        </authorList>
    </citation>
    <scope>NUCLEOTIDE SEQUENCE [LARGE SCALE GENOMIC DNA]</scope>
    <source>
        <strain evidence="6 7">T55J</strain>
    </source>
</reference>
<accession>A0A7G1H5D4</accession>
<keyword evidence="1" id="KW-0732">Signal</keyword>
<dbReference type="AlphaFoldDB" id="A0A7G1H5D4"/>
<evidence type="ECO:0000259" key="5">
    <source>
        <dbReference type="Pfam" id="PF04453"/>
    </source>
</evidence>
<feature type="domain" description="LptD C-terminal" evidence="5">
    <location>
        <begin position="253"/>
        <end position="557"/>
    </location>
</feature>
<keyword evidence="7" id="KW-1185">Reference proteome</keyword>
<keyword evidence="3" id="KW-0998">Cell outer membrane</keyword>
<feature type="domain" description="Organic solvent tolerance-like N-terminal" evidence="4">
    <location>
        <begin position="9"/>
        <end position="67"/>
    </location>
</feature>
<dbReference type="GO" id="GO:0009279">
    <property type="term" value="C:cell outer membrane"/>
    <property type="evidence" value="ECO:0007669"/>
    <property type="project" value="InterPro"/>
</dbReference>
<dbReference type="PANTHER" id="PTHR30189:SF1">
    <property type="entry name" value="LPS-ASSEMBLY PROTEIN LPTD"/>
    <property type="match status" value="1"/>
</dbReference>
<dbReference type="Proteomes" id="UP000516360">
    <property type="component" value="Chromosome"/>
</dbReference>
<evidence type="ECO:0000313" key="7">
    <source>
        <dbReference type="Proteomes" id="UP000516360"/>
    </source>
</evidence>
<evidence type="ECO:0000313" key="6">
    <source>
        <dbReference type="EMBL" id="BCB97313.1"/>
    </source>
</evidence>
<keyword evidence="2" id="KW-0472">Membrane</keyword>
<evidence type="ECO:0000256" key="2">
    <source>
        <dbReference type="ARBA" id="ARBA00023136"/>
    </source>
</evidence>
<dbReference type="Pfam" id="PF03968">
    <property type="entry name" value="LptD_N"/>
    <property type="match status" value="1"/>
</dbReference>
<dbReference type="HAMAP" id="MF_01411">
    <property type="entry name" value="LPS_assembly_LptD"/>
    <property type="match status" value="1"/>
</dbReference>
<protein>
    <submittedName>
        <fullName evidence="6">Organic solvent tolerance protein</fullName>
    </submittedName>
</protein>
<dbReference type="InterPro" id="IPR005653">
    <property type="entry name" value="OstA-like_N"/>
</dbReference>
<dbReference type="InterPro" id="IPR020889">
    <property type="entry name" value="LipoPS_assembly_LptD"/>
</dbReference>
<dbReference type="EMBL" id="AP022873">
    <property type="protein sequence ID" value="BCB97313.1"/>
    <property type="molecule type" value="Genomic_DNA"/>
</dbReference>
<dbReference type="GO" id="GO:0043165">
    <property type="term" value="P:Gram-negative-bacterium-type cell outer membrane assembly"/>
    <property type="evidence" value="ECO:0007669"/>
    <property type="project" value="InterPro"/>
</dbReference>
<dbReference type="Gene3D" id="2.60.450.10">
    <property type="entry name" value="Lipopolysaccharide (LPS) transport protein A like domain"/>
    <property type="match status" value="1"/>
</dbReference>
<dbReference type="KEGG" id="dtp:JZK55_22350"/>
<dbReference type="InterPro" id="IPR050218">
    <property type="entry name" value="LptD"/>
</dbReference>
<dbReference type="PANTHER" id="PTHR30189">
    <property type="entry name" value="LPS-ASSEMBLY PROTEIN"/>
    <property type="match status" value="1"/>
</dbReference>